<dbReference type="SUPFAM" id="SSF47090">
    <property type="entry name" value="PGBD-like"/>
    <property type="match status" value="1"/>
</dbReference>
<dbReference type="CDD" id="cd00009">
    <property type="entry name" value="AAA"/>
    <property type="match status" value="1"/>
</dbReference>
<dbReference type="GO" id="GO:0016887">
    <property type="term" value="F:ATP hydrolysis activity"/>
    <property type="evidence" value="ECO:0007669"/>
    <property type="project" value="InterPro"/>
</dbReference>
<dbReference type="Gene3D" id="3.90.70.10">
    <property type="entry name" value="Cysteine proteinases"/>
    <property type="match status" value="1"/>
</dbReference>
<accession>Q1JYF9</accession>
<dbReference type="InterPro" id="IPR027417">
    <property type="entry name" value="P-loop_NTPase"/>
</dbReference>
<reference evidence="2" key="2">
    <citation type="submission" date="2006-05" db="EMBL/GenBank/DDBJ databases">
        <title>Sequencing of the draft genome and assembly of Desulfuromonas acetoxidans DSM 684.</title>
        <authorList>
            <consortium name="US DOE Joint Genome Institute (JGI-PGF)"/>
            <person name="Copeland A."/>
            <person name="Lucas S."/>
            <person name="Lapidus A."/>
            <person name="Barry K."/>
            <person name="Detter J.C."/>
            <person name="Glavina del Rio T."/>
            <person name="Hammon N."/>
            <person name="Israni S."/>
            <person name="Dalin E."/>
            <person name="Tice H."/>
            <person name="Bruce D."/>
            <person name="Pitluck S."/>
            <person name="Richardson P."/>
        </authorList>
    </citation>
    <scope>NUCLEOTIDE SEQUENCE [LARGE SCALE GENOMIC DNA]</scope>
    <source>
        <strain evidence="2">DSM 684</strain>
    </source>
</reference>
<dbReference type="InterPro" id="IPR003593">
    <property type="entry name" value="AAA+_ATPase"/>
</dbReference>
<dbReference type="InterPro" id="IPR049945">
    <property type="entry name" value="AAA_22"/>
</dbReference>
<organism evidence="2 3">
    <name type="scientific">Desulfuromonas acetoxidans (strain DSM 684 / 11070)</name>
    <dbReference type="NCBI Taxonomy" id="281689"/>
    <lineage>
        <taxon>Bacteria</taxon>
        <taxon>Pseudomonadati</taxon>
        <taxon>Thermodesulfobacteriota</taxon>
        <taxon>Desulfuromonadia</taxon>
        <taxon>Desulfuromonadales</taxon>
        <taxon>Desulfuromonadaceae</taxon>
        <taxon>Desulfuromonas</taxon>
    </lineage>
</organism>
<dbReference type="OrthoDB" id="9779230at2"/>
<proteinExistence type="predicted"/>
<dbReference type="SMART" id="SM00382">
    <property type="entry name" value="AAA"/>
    <property type="match status" value="1"/>
</dbReference>
<dbReference type="SUPFAM" id="SSF52540">
    <property type="entry name" value="P-loop containing nucleoside triphosphate hydrolases"/>
    <property type="match status" value="1"/>
</dbReference>
<evidence type="ECO:0000313" key="3">
    <source>
        <dbReference type="Proteomes" id="UP000005695"/>
    </source>
</evidence>
<evidence type="ECO:0000313" key="2">
    <source>
        <dbReference type="EMBL" id="EAT15247.1"/>
    </source>
</evidence>
<dbReference type="AlphaFoldDB" id="Q1JYF9"/>
<reference evidence="2" key="1">
    <citation type="submission" date="2006-05" db="EMBL/GenBank/DDBJ databases">
        <title>Annotation of the draft genome assembly of Desulfuromonas acetoxidans DSM 684.</title>
        <authorList>
            <consortium name="US DOE Joint Genome Institute (JGI-ORNL)"/>
            <person name="Larimer F."/>
            <person name="Land M."/>
            <person name="Hauser L."/>
        </authorList>
    </citation>
    <scope>NUCLEOTIDE SEQUENCE [LARGE SCALE GENOMIC DNA]</scope>
    <source>
        <strain evidence="2">DSM 684</strain>
    </source>
</reference>
<name>Q1JYF9_DESA6</name>
<dbReference type="PANTHER" id="PTHR35894:SF1">
    <property type="entry name" value="PHOSPHORIBULOKINASE _ URIDINE KINASE FAMILY"/>
    <property type="match status" value="1"/>
</dbReference>
<dbReference type="PANTHER" id="PTHR35894">
    <property type="entry name" value="GENERAL SECRETION PATHWAY PROTEIN A-RELATED"/>
    <property type="match status" value="1"/>
</dbReference>
<dbReference type="Gene3D" id="1.10.101.10">
    <property type="entry name" value="PGBD-like superfamily/PGBD"/>
    <property type="match status" value="1"/>
</dbReference>
<dbReference type="Pfam" id="PF13401">
    <property type="entry name" value="AAA_22"/>
    <property type="match status" value="1"/>
</dbReference>
<protein>
    <submittedName>
        <fullName evidence="2">Peptidoglycan-binding domain 1</fullName>
    </submittedName>
</protein>
<dbReference type="Pfam" id="PF01471">
    <property type="entry name" value="PG_binding_1"/>
    <property type="match status" value="1"/>
</dbReference>
<dbReference type="InterPro" id="IPR036366">
    <property type="entry name" value="PGBDSf"/>
</dbReference>
<sequence>MYKDYFGLKDKPFSIAPDPQYLYMSERHREALAHLIYGLQSDGGFVLLTGEVGTGKTTVCRCLLEQVPEDAEIAFVLNPKVTAVELLATICDELGIRYPQDNQSIKVFVDGINQYLLDTHAKGRKTVLIIDEAQNLSVDVLEQIRLLTNLETNTQKLLQVIMLGQPELKAMLERPELRQLAQRITARYHLEPLSQQEMVGYISHRLKVAGVERPLFPAATIRKLYRLSGGVPRLINLLCDRALLGAYVKEQNTVSHKLMAITAREVFGDPSADGHQQKSALRWNWILGSLALASVAAVAATTWNPGQDTAPAPRQPMAPAQVVEQTVVELPAVTASPAQPETSEVDVLAWPSHIPLTQSQQMAYQTLFRVWGHDFAPEQMLAGDYALQQGLRFLNKRGSLGSLRQLNRPAILTLQDQHGQRFFATLTGLNADVATFVIGDQIHTVATSDLMEQWYGEFTLLWQPPSAYSGAVPPDEEGPMVLWLEQQLAHLMQREPRPDATLRLNGLLLDELQQFQQSEGLAADGIIGPITLIHLNNHLAVQHPQLTAPTEG</sequence>
<dbReference type="InterPro" id="IPR036365">
    <property type="entry name" value="PGBD-like_sf"/>
</dbReference>
<dbReference type="EMBL" id="AAEW02000012">
    <property type="protein sequence ID" value="EAT15247.1"/>
    <property type="molecule type" value="Genomic_DNA"/>
</dbReference>
<feature type="domain" description="AAA+ ATPase" evidence="1">
    <location>
        <begin position="42"/>
        <end position="187"/>
    </location>
</feature>
<dbReference type="Gene3D" id="3.40.50.300">
    <property type="entry name" value="P-loop containing nucleotide triphosphate hydrolases"/>
    <property type="match status" value="1"/>
</dbReference>
<dbReference type="Proteomes" id="UP000005695">
    <property type="component" value="Unassembled WGS sequence"/>
</dbReference>
<comment type="caution">
    <text evidence="2">The sequence shown here is derived from an EMBL/GenBank/DDBJ whole genome shotgun (WGS) entry which is preliminary data.</text>
</comment>
<dbReference type="InterPro" id="IPR052026">
    <property type="entry name" value="ExeA_AAA_ATPase_DNA-bind"/>
</dbReference>
<gene>
    <name evidence="2" type="ORF">Dace_1216</name>
</gene>
<dbReference type="RefSeq" id="WP_006001186.1">
    <property type="nucleotide sequence ID" value="NZ_AAEW02000012.1"/>
</dbReference>
<evidence type="ECO:0000259" key="1">
    <source>
        <dbReference type="SMART" id="SM00382"/>
    </source>
</evidence>
<dbReference type="InterPro" id="IPR002477">
    <property type="entry name" value="Peptidoglycan-bd-like"/>
</dbReference>
<keyword evidence="3" id="KW-1185">Reference proteome</keyword>